<feature type="domain" description="Cache" evidence="7">
    <location>
        <begin position="55"/>
        <end position="246"/>
    </location>
</feature>
<protein>
    <recommendedName>
        <fullName evidence="7">Cache domain-containing protein</fullName>
    </recommendedName>
</protein>
<keyword evidence="4 6" id="KW-1133">Transmembrane helix</keyword>
<comment type="caution">
    <text evidence="8">The sequence shown here is derived from an EMBL/GenBank/DDBJ whole genome shotgun (WGS) entry which is preliminary data.</text>
</comment>
<evidence type="ECO:0000256" key="5">
    <source>
        <dbReference type="ARBA" id="ARBA00023136"/>
    </source>
</evidence>
<dbReference type="InterPro" id="IPR033479">
    <property type="entry name" value="dCache_1"/>
</dbReference>
<dbReference type="AlphaFoldDB" id="A0A0F9L9F6"/>
<name>A0A0F9L9F6_9ZZZZ</name>
<feature type="domain" description="Cache" evidence="7">
    <location>
        <begin position="272"/>
        <end position="460"/>
    </location>
</feature>
<dbReference type="GO" id="GO:0005886">
    <property type="term" value="C:plasma membrane"/>
    <property type="evidence" value="ECO:0007669"/>
    <property type="project" value="UniProtKB-SubCell"/>
</dbReference>
<keyword evidence="5 6" id="KW-0472">Membrane</keyword>
<sequence>MLADNPYVKQAYKALDSAYKANGGAAGGRFKGHTGGKYTAPAGYKSVHDRYFQTLNYYMEQYGYYDVFLMDAKNGDTVFTVTKEPDFGQRAKDIDSGLRDAWRIAVEEGRVGISDTRAYEPSAGAPAQFIAAPIKEGGRTIGVVALQISIDAINTIMGERSGLGGTGETYLIGQDLLMRSDSYLDPEHHTVVASFADPKKGQVDTEAARAVLAGNTEEKVIIDYNGNPVLSVYTPVDIGGTTWGLLAEIDVAEAFSPKDEDGTYFFAKYVDMYGYYDLFLINPDGYVFFTAAEESDYQTNMVNGKFSRSGLGVLVREVLETEEFAFADFEPYAPSNDEPAAFIAQPVVNDGKVEIIVALQLSLEGVNKIMQERTGMGETGETYLVGEDKLMRSDSFLDPENHSVIASFANPNLGSVDTEASRQALAGETAEDIIIDYNGNPVLSAYTPITIFDDTTWALLAEIDQAEVMAPIRSMTMLILIIGVVMAIGVAVLALVFAGGLAKQVGGETAAEVTEITLKEEIA</sequence>
<evidence type="ECO:0000313" key="8">
    <source>
        <dbReference type="EMBL" id="KKM24240.1"/>
    </source>
</evidence>
<feature type="transmembrane region" description="Helical" evidence="6">
    <location>
        <begin position="475"/>
        <end position="498"/>
    </location>
</feature>
<reference evidence="8" key="1">
    <citation type="journal article" date="2015" name="Nature">
        <title>Complex archaea that bridge the gap between prokaryotes and eukaryotes.</title>
        <authorList>
            <person name="Spang A."/>
            <person name="Saw J.H."/>
            <person name="Jorgensen S.L."/>
            <person name="Zaremba-Niedzwiedzka K."/>
            <person name="Martijn J."/>
            <person name="Lind A.E."/>
            <person name="van Eijk R."/>
            <person name="Schleper C."/>
            <person name="Guy L."/>
            <person name="Ettema T.J."/>
        </authorList>
    </citation>
    <scope>NUCLEOTIDE SEQUENCE</scope>
</reference>
<evidence type="ECO:0000256" key="4">
    <source>
        <dbReference type="ARBA" id="ARBA00022989"/>
    </source>
</evidence>
<dbReference type="EMBL" id="LAZR01012963">
    <property type="protein sequence ID" value="KKM24240.1"/>
    <property type="molecule type" value="Genomic_DNA"/>
</dbReference>
<keyword evidence="3 6" id="KW-0812">Transmembrane</keyword>
<dbReference type="Gene3D" id="3.30.450.20">
    <property type="entry name" value="PAS domain"/>
    <property type="match status" value="2"/>
</dbReference>
<evidence type="ECO:0000256" key="6">
    <source>
        <dbReference type="SAM" id="Phobius"/>
    </source>
</evidence>
<proteinExistence type="predicted"/>
<evidence type="ECO:0000256" key="2">
    <source>
        <dbReference type="ARBA" id="ARBA00022475"/>
    </source>
</evidence>
<evidence type="ECO:0000256" key="3">
    <source>
        <dbReference type="ARBA" id="ARBA00022692"/>
    </source>
</evidence>
<gene>
    <name evidence="8" type="ORF">LCGC14_1607080</name>
</gene>
<dbReference type="Pfam" id="PF02743">
    <property type="entry name" value="dCache_1"/>
    <property type="match status" value="2"/>
</dbReference>
<comment type="subcellular location">
    <subcellularLocation>
        <location evidence="1">Cell membrane</location>
        <topology evidence="1">Multi-pass membrane protein</topology>
    </subcellularLocation>
</comment>
<evidence type="ECO:0000256" key="1">
    <source>
        <dbReference type="ARBA" id="ARBA00004651"/>
    </source>
</evidence>
<evidence type="ECO:0000259" key="7">
    <source>
        <dbReference type="Pfam" id="PF02743"/>
    </source>
</evidence>
<accession>A0A0F9L9F6</accession>
<keyword evidence="2" id="KW-1003">Cell membrane</keyword>
<organism evidence="8">
    <name type="scientific">marine sediment metagenome</name>
    <dbReference type="NCBI Taxonomy" id="412755"/>
    <lineage>
        <taxon>unclassified sequences</taxon>
        <taxon>metagenomes</taxon>
        <taxon>ecological metagenomes</taxon>
    </lineage>
</organism>